<dbReference type="Gene3D" id="1.10.260.40">
    <property type="entry name" value="lambda repressor-like DNA-binding domains"/>
    <property type="match status" value="1"/>
</dbReference>
<sequence>MNDMVTIPREEYNRLQAAAEDLADLQSYDRAKAALAAGEEELVPSGFVNRLLNGENTLRVYRDLRGLTQAALAEKAGVSRVTVAEIETGRKKGSVATLRALANALSVALDDLAE</sequence>
<dbReference type="SMART" id="SM00530">
    <property type="entry name" value="HTH_XRE"/>
    <property type="match status" value="1"/>
</dbReference>
<evidence type="ECO:0000313" key="4">
    <source>
        <dbReference type="Proteomes" id="UP000315400"/>
    </source>
</evidence>
<organism evidence="3 4">
    <name type="scientific">Spiribacter salinus</name>
    <dbReference type="NCBI Taxonomy" id="1335746"/>
    <lineage>
        <taxon>Bacteria</taxon>
        <taxon>Pseudomonadati</taxon>
        <taxon>Pseudomonadota</taxon>
        <taxon>Gammaproteobacteria</taxon>
        <taxon>Chromatiales</taxon>
        <taxon>Ectothiorhodospiraceae</taxon>
        <taxon>Spiribacter</taxon>
    </lineage>
</organism>
<dbReference type="InterPro" id="IPR001387">
    <property type="entry name" value="Cro/C1-type_HTH"/>
</dbReference>
<dbReference type="Pfam" id="PF01381">
    <property type="entry name" value="HTH_3"/>
    <property type="match status" value="1"/>
</dbReference>
<feature type="domain" description="HTH cro/C1-type" evidence="2">
    <location>
        <begin position="58"/>
        <end position="112"/>
    </location>
</feature>
<dbReference type="PANTHER" id="PTHR46797">
    <property type="entry name" value="HTH-TYPE TRANSCRIPTIONAL REGULATOR"/>
    <property type="match status" value="1"/>
</dbReference>
<dbReference type="SUPFAM" id="SSF47413">
    <property type="entry name" value="lambda repressor-like DNA-binding domains"/>
    <property type="match status" value="1"/>
</dbReference>
<comment type="caution">
    <text evidence="3">The sequence shown here is derived from an EMBL/GenBank/DDBJ whole genome shotgun (WGS) entry which is preliminary data.</text>
</comment>
<dbReference type="InterPro" id="IPR050807">
    <property type="entry name" value="TransReg_Diox_bact_type"/>
</dbReference>
<dbReference type="CDD" id="cd00093">
    <property type="entry name" value="HTH_XRE"/>
    <property type="match status" value="1"/>
</dbReference>
<evidence type="ECO:0000256" key="1">
    <source>
        <dbReference type="ARBA" id="ARBA00023125"/>
    </source>
</evidence>
<dbReference type="AlphaFoldDB" id="A0A540VSB7"/>
<dbReference type="GO" id="GO:0005829">
    <property type="term" value="C:cytosol"/>
    <property type="evidence" value="ECO:0007669"/>
    <property type="project" value="TreeGrafter"/>
</dbReference>
<evidence type="ECO:0000259" key="2">
    <source>
        <dbReference type="PROSITE" id="PS50943"/>
    </source>
</evidence>
<accession>A0A540VSB7</accession>
<evidence type="ECO:0000313" key="3">
    <source>
        <dbReference type="EMBL" id="TQE99556.1"/>
    </source>
</evidence>
<proteinExistence type="predicted"/>
<dbReference type="PROSITE" id="PS50943">
    <property type="entry name" value="HTH_CROC1"/>
    <property type="match status" value="1"/>
</dbReference>
<dbReference type="GO" id="GO:0003700">
    <property type="term" value="F:DNA-binding transcription factor activity"/>
    <property type="evidence" value="ECO:0007669"/>
    <property type="project" value="TreeGrafter"/>
</dbReference>
<dbReference type="InterPro" id="IPR010982">
    <property type="entry name" value="Lambda_DNA-bd_dom_sf"/>
</dbReference>
<protein>
    <submittedName>
        <fullName evidence="3">Helix-turn-helix transcriptional regulator</fullName>
    </submittedName>
</protein>
<keyword evidence="1" id="KW-0238">DNA-binding</keyword>
<dbReference type="EMBL" id="VIFK01000053">
    <property type="protein sequence ID" value="TQE99556.1"/>
    <property type="molecule type" value="Genomic_DNA"/>
</dbReference>
<dbReference type="Proteomes" id="UP000315400">
    <property type="component" value="Unassembled WGS sequence"/>
</dbReference>
<name>A0A540VSB7_9GAMM</name>
<reference evidence="3 4" key="1">
    <citation type="submission" date="2019-06" db="EMBL/GenBank/DDBJ databases">
        <title>Metagenome assembled Genome of Spiribacter salinus SL48-SHIP from the microbial mat of Salt Lake 48 (Novosibirsk region, Russia).</title>
        <authorList>
            <person name="Shipova A."/>
            <person name="Rozanov A.S."/>
            <person name="Bryanskaya A.V."/>
            <person name="Peltek S.E."/>
        </authorList>
    </citation>
    <scope>NUCLEOTIDE SEQUENCE [LARGE SCALE GENOMIC DNA]</scope>
    <source>
        <strain evidence="3">SL48-SHIP-2</strain>
    </source>
</reference>
<dbReference type="PANTHER" id="PTHR46797:SF1">
    <property type="entry name" value="METHYLPHOSPHONATE SYNTHASE"/>
    <property type="match status" value="1"/>
</dbReference>
<gene>
    <name evidence="3" type="ORF">FKY71_07910</name>
</gene>
<dbReference type="GO" id="GO:0003677">
    <property type="term" value="F:DNA binding"/>
    <property type="evidence" value="ECO:0007669"/>
    <property type="project" value="UniProtKB-KW"/>
</dbReference>